<dbReference type="OMA" id="FKASALC"/>
<dbReference type="GeneID" id="25337543"/>
<reference evidence="3" key="2">
    <citation type="submission" date="2013-10" db="EMBL/GenBank/DDBJ databases">
        <authorList>
            <person name="Aslett M."/>
        </authorList>
    </citation>
    <scope>NUCLEOTIDE SEQUENCE [LARGE SCALE GENOMIC DNA]</scope>
    <source>
        <strain evidence="3">Weybridge</strain>
    </source>
</reference>
<dbReference type="OrthoDB" id="348012at2759"/>
<reference evidence="3" key="1">
    <citation type="submission" date="2013-10" db="EMBL/GenBank/DDBJ databases">
        <title>Genomic analysis of the causative agents of coccidiosis in chickens.</title>
        <authorList>
            <person name="Reid A.J."/>
            <person name="Blake D."/>
            <person name="Billington K."/>
            <person name="Browne H."/>
            <person name="Dunn M."/>
            <person name="Hung S."/>
            <person name="Kawahara F."/>
            <person name="Miranda-Saavedra D."/>
            <person name="Mourier T."/>
            <person name="Nagra H."/>
            <person name="Otto T.D."/>
            <person name="Rawlings N."/>
            <person name="Sanchez A."/>
            <person name="Sanders M."/>
            <person name="Subramaniam C."/>
            <person name="Tay Y."/>
            <person name="Dear P."/>
            <person name="Doerig C."/>
            <person name="Gruber A."/>
            <person name="Parkinson J."/>
            <person name="Shirley M."/>
            <person name="Wan K.L."/>
            <person name="Berriman M."/>
            <person name="Tomley F."/>
            <person name="Pain A."/>
        </authorList>
    </citation>
    <scope>NUCLEOTIDE SEQUENCE [LARGE SCALE GENOMIC DNA]</scope>
    <source>
        <strain evidence="3">Weybridge</strain>
    </source>
</reference>
<dbReference type="RefSeq" id="XP_013337515.1">
    <property type="nucleotide sequence ID" value="XM_013482061.1"/>
</dbReference>
<feature type="signal peptide" evidence="1">
    <location>
        <begin position="1"/>
        <end position="24"/>
    </location>
</feature>
<protein>
    <submittedName>
        <fullName evidence="3">SAG family member</fullName>
    </submittedName>
</protein>
<dbReference type="InterPro" id="IPR035940">
    <property type="entry name" value="CAP_sf"/>
</dbReference>
<dbReference type="EMBL" id="HG721944">
    <property type="protein sequence ID" value="CDJ60865.1"/>
    <property type="molecule type" value="Genomic_DNA"/>
</dbReference>
<organism evidence="3 4">
    <name type="scientific">Eimeria maxima</name>
    <name type="common">Coccidian parasite</name>
    <dbReference type="NCBI Taxonomy" id="5804"/>
    <lineage>
        <taxon>Eukaryota</taxon>
        <taxon>Sar</taxon>
        <taxon>Alveolata</taxon>
        <taxon>Apicomplexa</taxon>
        <taxon>Conoidasida</taxon>
        <taxon>Coccidia</taxon>
        <taxon>Eucoccidiorida</taxon>
        <taxon>Eimeriorina</taxon>
        <taxon>Eimeriidae</taxon>
        <taxon>Eimeria</taxon>
    </lineage>
</organism>
<dbReference type="SUPFAM" id="SSF55797">
    <property type="entry name" value="PR-1-like"/>
    <property type="match status" value="1"/>
</dbReference>
<accession>U6MGU1</accession>
<dbReference type="VEuPathDB" id="ToxoDB:EMWEY_00035570"/>
<feature type="chain" id="PRO_5004674996" evidence="1">
    <location>
        <begin position="25"/>
        <end position="241"/>
    </location>
</feature>
<gene>
    <name evidence="3" type="ORF">EMWEY_00035570</name>
</gene>
<keyword evidence="4" id="KW-1185">Reference proteome</keyword>
<dbReference type="InterPro" id="IPR014044">
    <property type="entry name" value="CAP_dom"/>
</dbReference>
<evidence type="ECO:0000256" key="1">
    <source>
        <dbReference type="SAM" id="SignalP"/>
    </source>
</evidence>
<keyword evidence="1" id="KW-0732">Signal</keyword>
<evidence type="ECO:0000313" key="3">
    <source>
        <dbReference type="EMBL" id="CDJ60865.1"/>
    </source>
</evidence>
<dbReference type="Pfam" id="PF00188">
    <property type="entry name" value="CAP"/>
    <property type="match status" value="1"/>
</dbReference>
<evidence type="ECO:0000259" key="2">
    <source>
        <dbReference type="Pfam" id="PF00188"/>
    </source>
</evidence>
<proteinExistence type="predicted"/>
<feature type="domain" description="SCP" evidence="2">
    <location>
        <begin position="53"/>
        <end position="178"/>
    </location>
</feature>
<dbReference type="Proteomes" id="UP000030763">
    <property type="component" value="Unassembled WGS sequence"/>
</dbReference>
<evidence type="ECO:0000313" key="4">
    <source>
        <dbReference type="Proteomes" id="UP000030763"/>
    </source>
</evidence>
<name>U6MGU1_EIMMA</name>
<dbReference type="Gene3D" id="3.40.33.10">
    <property type="entry name" value="CAP"/>
    <property type="match status" value="1"/>
</dbReference>
<dbReference type="AlphaFoldDB" id="U6MGU1"/>
<sequence>MGSFFKASALCLVALCGMQSGADAKALTFVVKPVGDDAYTTLNLARNGDLTVNINSLERKSTLEETLKTALNTSATALTGSECSSMQFHSTLDKTTLHTGYSKAAGPDYRQMIQKVLDDGLKVGDLASYPSSWTNVWSDANGANLANLLWSKSNGVGCALAVCAEDAAETDTAFLVCQMDPAPQLNNAPFEKPYYLALKERTTKLKDMKEEELKGTTGGSSIAVPSVLLASLVALIATTAA</sequence>